<evidence type="ECO:0000256" key="5">
    <source>
        <dbReference type="ARBA" id="ARBA00023288"/>
    </source>
</evidence>
<evidence type="ECO:0000256" key="6">
    <source>
        <dbReference type="SAM" id="SignalP"/>
    </source>
</evidence>
<gene>
    <name evidence="7" type="ORF">ACFQ2I_16830</name>
</gene>
<organism evidence="7 8">
    <name type="scientific">Paenibacillus chungangensis</name>
    <dbReference type="NCBI Taxonomy" id="696535"/>
    <lineage>
        <taxon>Bacteria</taxon>
        <taxon>Bacillati</taxon>
        <taxon>Bacillota</taxon>
        <taxon>Bacilli</taxon>
        <taxon>Bacillales</taxon>
        <taxon>Paenibacillaceae</taxon>
        <taxon>Paenibacillus</taxon>
    </lineage>
</organism>
<dbReference type="RefSeq" id="WP_377566226.1">
    <property type="nucleotide sequence ID" value="NZ_JBHTJZ010000029.1"/>
</dbReference>
<proteinExistence type="predicted"/>
<name>A0ABW3HU50_9BACL</name>
<dbReference type="InterPro" id="IPR050490">
    <property type="entry name" value="Bact_solute-bd_prot1"/>
</dbReference>
<sequence length="518" mass="57439">MIHGYRISLLLIVAMLLGIVTACAGSNGTEQTNEPSNTTGNKGEAVKENVTSESKEPQHIKIVVNNGSRKFPEGMDANSNPYLDYIESNTNLDIEVVTPPKEGYQEKVNVMMASGDLPDMIYSNDSAWLANMVKQKALKPLNEAIDKAGSHLKAFIPEEAWKSVTFGGNIYAIPVINPVPGNEIMYIRKDWLDNVGMESPTTLEEYVDVMRAFAQNDPDQNGKDDTMGLIVGENLGLTAPITGAFGVQKGQWVERDGKLVYSSTLPEMKQAIQFLAELYKEGLIDQEWALNKYATVTEKISSGKTGLFSAMWYDTRGPIKTSQQNDPDAEWVSAEFPIGPDGKQGTFGSSLIKGYNVVPTTSKHADGVVKMLDYLIDEGHRDMVLGFEGEVWTEKEGKVETNFEEHNKHIYRLTLAELVGIPDDPVAFEKNDALGLEFKLSENIRKINQHKMHSLYLGAPTPGMAKYGDKLKTLEETVFATIVMGKKPIDAFDQFVKEWNEQGGSEITDEVNAWYKSQ</sequence>
<evidence type="ECO:0000256" key="1">
    <source>
        <dbReference type="ARBA" id="ARBA00022475"/>
    </source>
</evidence>
<dbReference type="Gene3D" id="3.40.190.10">
    <property type="entry name" value="Periplasmic binding protein-like II"/>
    <property type="match status" value="3"/>
</dbReference>
<dbReference type="CDD" id="cd13580">
    <property type="entry name" value="PBP2_AlgQ_like_1"/>
    <property type="match status" value="1"/>
</dbReference>
<dbReference type="PANTHER" id="PTHR43649:SF33">
    <property type="entry name" value="POLYGALACTURONAN_RHAMNOGALACTURONAN-BINDING PROTEIN YTCQ"/>
    <property type="match status" value="1"/>
</dbReference>
<keyword evidence="2 6" id="KW-0732">Signal</keyword>
<evidence type="ECO:0000256" key="2">
    <source>
        <dbReference type="ARBA" id="ARBA00022729"/>
    </source>
</evidence>
<dbReference type="InterPro" id="IPR006059">
    <property type="entry name" value="SBP"/>
</dbReference>
<evidence type="ECO:0000313" key="7">
    <source>
        <dbReference type="EMBL" id="MFD0961041.1"/>
    </source>
</evidence>
<dbReference type="Pfam" id="PF01547">
    <property type="entry name" value="SBP_bac_1"/>
    <property type="match status" value="1"/>
</dbReference>
<dbReference type="SUPFAM" id="SSF53850">
    <property type="entry name" value="Periplasmic binding protein-like II"/>
    <property type="match status" value="1"/>
</dbReference>
<accession>A0ABW3HU50</accession>
<evidence type="ECO:0000313" key="8">
    <source>
        <dbReference type="Proteomes" id="UP001596989"/>
    </source>
</evidence>
<protein>
    <submittedName>
        <fullName evidence="7">Extracellular solute-binding protein</fullName>
    </submittedName>
</protein>
<dbReference type="EMBL" id="JBHTJZ010000029">
    <property type="protein sequence ID" value="MFD0961041.1"/>
    <property type="molecule type" value="Genomic_DNA"/>
</dbReference>
<comment type="caution">
    <text evidence="7">The sequence shown here is derived from an EMBL/GenBank/DDBJ whole genome shotgun (WGS) entry which is preliminary data.</text>
</comment>
<feature type="signal peptide" evidence="6">
    <location>
        <begin position="1"/>
        <end position="24"/>
    </location>
</feature>
<keyword evidence="8" id="KW-1185">Reference proteome</keyword>
<dbReference type="PANTHER" id="PTHR43649">
    <property type="entry name" value="ARABINOSE-BINDING PROTEIN-RELATED"/>
    <property type="match status" value="1"/>
</dbReference>
<keyword evidence="5" id="KW-0449">Lipoprotein</keyword>
<feature type="chain" id="PRO_5046558078" evidence="6">
    <location>
        <begin position="25"/>
        <end position="518"/>
    </location>
</feature>
<evidence type="ECO:0000256" key="3">
    <source>
        <dbReference type="ARBA" id="ARBA00023136"/>
    </source>
</evidence>
<keyword evidence="3" id="KW-0472">Membrane</keyword>
<keyword evidence="1" id="KW-1003">Cell membrane</keyword>
<keyword evidence="4" id="KW-0564">Palmitate</keyword>
<dbReference type="PROSITE" id="PS51257">
    <property type="entry name" value="PROKAR_LIPOPROTEIN"/>
    <property type="match status" value="1"/>
</dbReference>
<evidence type="ECO:0000256" key="4">
    <source>
        <dbReference type="ARBA" id="ARBA00023139"/>
    </source>
</evidence>
<dbReference type="Proteomes" id="UP001596989">
    <property type="component" value="Unassembled WGS sequence"/>
</dbReference>
<reference evidence="8" key="1">
    <citation type="journal article" date="2019" name="Int. J. Syst. Evol. Microbiol.">
        <title>The Global Catalogue of Microorganisms (GCM) 10K type strain sequencing project: providing services to taxonomists for standard genome sequencing and annotation.</title>
        <authorList>
            <consortium name="The Broad Institute Genomics Platform"/>
            <consortium name="The Broad Institute Genome Sequencing Center for Infectious Disease"/>
            <person name="Wu L."/>
            <person name="Ma J."/>
        </authorList>
    </citation>
    <scope>NUCLEOTIDE SEQUENCE [LARGE SCALE GENOMIC DNA]</scope>
    <source>
        <strain evidence="8">CCUG 59129</strain>
    </source>
</reference>